<gene>
    <name evidence="7" type="ORF">VMCG_10506</name>
</gene>
<keyword evidence="2" id="KW-0862">Zinc</keyword>
<evidence type="ECO:0000313" key="8">
    <source>
        <dbReference type="Proteomes" id="UP000283895"/>
    </source>
</evidence>
<dbReference type="Pfam" id="PF00172">
    <property type="entry name" value="Zn_clus"/>
    <property type="match status" value="1"/>
</dbReference>
<name>A0A423V9I0_9PEZI</name>
<dbReference type="InterPro" id="IPR001138">
    <property type="entry name" value="Zn2Cys6_DnaBD"/>
</dbReference>
<dbReference type="PROSITE" id="PS00463">
    <property type="entry name" value="ZN2_CY6_FUNGAL_1"/>
    <property type="match status" value="1"/>
</dbReference>
<proteinExistence type="predicted"/>
<evidence type="ECO:0000313" key="7">
    <source>
        <dbReference type="EMBL" id="ROV87498.1"/>
    </source>
</evidence>
<sequence length="437" mass="48137">MNYSQRKRISAPRKKACGACTVAKARCDLIRPKCSRCIDKELQCEYAVPAPPGPRATRRVPMISPNATALSPVVASASFEGPSTGGTAPVASLTHQSLRPSAWDSTSVVFDQSNANLLTPLDVSRIRDRWLDYYFTPTQKQIKPYTARTITLISRTLSSYPAMWTRNQSHIPPFIHPTQWSHPSGGPESLANCLSLMGLCDTAAPGSEQLVRDSVQRELSRLASVIEGSTSRSHGLDHHLAALSALQAYLLLSIHAYFTRKTRPGLETFSPGLITSLHDLAAKVSTSGIVCPEEVVGQSPAAAAAAVPAWESWIMAEAKRRTVYCVYLFEDLYNHEHDAASYLGEELGLLLAPASKWMWQALSKSAFALEFSEWTKAWDGGGGLVIAEFWPREVGDTVNDLAAEEWQRRREERIMRYSENVDEFGMFLLAVCTATFA</sequence>
<dbReference type="PANTHER" id="PTHR47660">
    <property type="entry name" value="TRANSCRIPTION FACTOR WITH C2H2 AND ZN(2)-CYS(6) DNA BINDING DOMAIN (EUROFUNG)-RELATED-RELATED"/>
    <property type="match status" value="1"/>
</dbReference>
<evidence type="ECO:0000259" key="6">
    <source>
        <dbReference type="PROSITE" id="PS50048"/>
    </source>
</evidence>
<dbReference type="EMBL" id="LKEA01000094">
    <property type="protein sequence ID" value="ROV87498.1"/>
    <property type="molecule type" value="Genomic_DNA"/>
</dbReference>
<evidence type="ECO:0000256" key="3">
    <source>
        <dbReference type="ARBA" id="ARBA00023015"/>
    </source>
</evidence>
<dbReference type="SMART" id="SM00066">
    <property type="entry name" value="GAL4"/>
    <property type="match status" value="1"/>
</dbReference>
<dbReference type="AlphaFoldDB" id="A0A423V9I0"/>
<dbReference type="SUPFAM" id="SSF57701">
    <property type="entry name" value="Zn2/Cys6 DNA-binding domain"/>
    <property type="match status" value="1"/>
</dbReference>
<dbReference type="PROSITE" id="PS50048">
    <property type="entry name" value="ZN2_CY6_FUNGAL_2"/>
    <property type="match status" value="1"/>
</dbReference>
<dbReference type="GO" id="GO:0000981">
    <property type="term" value="F:DNA-binding transcription factor activity, RNA polymerase II-specific"/>
    <property type="evidence" value="ECO:0007669"/>
    <property type="project" value="InterPro"/>
</dbReference>
<evidence type="ECO:0000256" key="4">
    <source>
        <dbReference type="ARBA" id="ARBA00023163"/>
    </source>
</evidence>
<dbReference type="Gene3D" id="4.10.240.10">
    <property type="entry name" value="Zn(2)-C6 fungal-type DNA-binding domain"/>
    <property type="match status" value="1"/>
</dbReference>
<dbReference type="Proteomes" id="UP000283895">
    <property type="component" value="Unassembled WGS sequence"/>
</dbReference>
<keyword evidence="3" id="KW-0805">Transcription regulation</keyword>
<dbReference type="GO" id="GO:0008270">
    <property type="term" value="F:zinc ion binding"/>
    <property type="evidence" value="ECO:0007669"/>
    <property type="project" value="InterPro"/>
</dbReference>
<dbReference type="InterPro" id="IPR036864">
    <property type="entry name" value="Zn2-C6_fun-type_DNA-bd_sf"/>
</dbReference>
<reference evidence="7 8" key="1">
    <citation type="submission" date="2015-09" db="EMBL/GenBank/DDBJ databases">
        <title>Host preference determinants of Valsa canker pathogens revealed by comparative genomics.</title>
        <authorList>
            <person name="Yin Z."/>
            <person name="Huang L."/>
        </authorList>
    </citation>
    <scope>NUCLEOTIDE SEQUENCE [LARGE SCALE GENOMIC DNA]</scope>
    <source>
        <strain evidence="7 8">03-1</strain>
    </source>
</reference>
<comment type="caution">
    <text evidence="7">The sequence shown here is derived from an EMBL/GenBank/DDBJ whole genome shotgun (WGS) entry which is preliminary data.</text>
</comment>
<keyword evidence="8" id="KW-1185">Reference proteome</keyword>
<evidence type="ECO:0000256" key="2">
    <source>
        <dbReference type="ARBA" id="ARBA00022833"/>
    </source>
</evidence>
<accession>A0A423V9I0</accession>
<evidence type="ECO:0000256" key="5">
    <source>
        <dbReference type="ARBA" id="ARBA00023242"/>
    </source>
</evidence>
<evidence type="ECO:0000256" key="1">
    <source>
        <dbReference type="ARBA" id="ARBA00022723"/>
    </source>
</evidence>
<organism evidence="7 8">
    <name type="scientific">Cytospora schulzeri</name>
    <dbReference type="NCBI Taxonomy" id="448051"/>
    <lineage>
        <taxon>Eukaryota</taxon>
        <taxon>Fungi</taxon>
        <taxon>Dikarya</taxon>
        <taxon>Ascomycota</taxon>
        <taxon>Pezizomycotina</taxon>
        <taxon>Sordariomycetes</taxon>
        <taxon>Sordariomycetidae</taxon>
        <taxon>Diaporthales</taxon>
        <taxon>Cytosporaceae</taxon>
        <taxon>Cytospora</taxon>
    </lineage>
</organism>
<keyword evidence="4" id="KW-0804">Transcription</keyword>
<keyword evidence="5" id="KW-0539">Nucleus</keyword>
<dbReference type="STRING" id="356882.A0A423V9I0"/>
<dbReference type="PANTHER" id="PTHR47660:SF3">
    <property type="entry name" value="FINGER DOMAIN PROTEIN, PUTATIVE (AFU_ORTHOLOGUE AFUA_4G03310)-RELATED"/>
    <property type="match status" value="1"/>
</dbReference>
<keyword evidence="1" id="KW-0479">Metal-binding</keyword>
<dbReference type="OrthoDB" id="2441642at2759"/>
<protein>
    <recommendedName>
        <fullName evidence="6">Zn(2)-C6 fungal-type domain-containing protein</fullName>
    </recommendedName>
</protein>
<dbReference type="CDD" id="cd00067">
    <property type="entry name" value="GAL4"/>
    <property type="match status" value="1"/>
</dbReference>
<feature type="domain" description="Zn(2)-C6 fungal-type" evidence="6">
    <location>
        <begin position="16"/>
        <end position="46"/>
    </location>
</feature>